<dbReference type="AlphaFoldDB" id="A0A316FCJ1"/>
<accession>A0A316FCJ1</accession>
<evidence type="ECO:0000259" key="2">
    <source>
        <dbReference type="Pfam" id="PF03358"/>
    </source>
</evidence>
<feature type="domain" description="NADPH-dependent FMN reductase-like" evidence="2">
    <location>
        <begin position="2"/>
        <end position="117"/>
    </location>
</feature>
<organism evidence="3 4">
    <name type="scientific">Actinoplanes xinjiangensis</name>
    <dbReference type="NCBI Taxonomy" id="512350"/>
    <lineage>
        <taxon>Bacteria</taxon>
        <taxon>Bacillati</taxon>
        <taxon>Actinomycetota</taxon>
        <taxon>Actinomycetes</taxon>
        <taxon>Micromonosporales</taxon>
        <taxon>Micromonosporaceae</taxon>
        <taxon>Actinoplanes</taxon>
    </lineage>
</organism>
<evidence type="ECO:0000313" key="4">
    <source>
        <dbReference type="Proteomes" id="UP000245697"/>
    </source>
</evidence>
<dbReference type="Gene3D" id="3.40.50.360">
    <property type="match status" value="1"/>
</dbReference>
<feature type="compositionally biased region" description="Gly residues" evidence="1">
    <location>
        <begin position="198"/>
        <end position="211"/>
    </location>
</feature>
<dbReference type="PANTHER" id="PTHR30543">
    <property type="entry name" value="CHROMATE REDUCTASE"/>
    <property type="match status" value="1"/>
</dbReference>
<evidence type="ECO:0000256" key="1">
    <source>
        <dbReference type="SAM" id="MobiDB-lite"/>
    </source>
</evidence>
<reference evidence="3 4" key="1">
    <citation type="submission" date="2018-05" db="EMBL/GenBank/DDBJ databases">
        <title>Genomic Encyclopedia of Archaeal and Bacterial Type Strains, Phase II (KMG-II): from individual species to whole genera.</title>
        <authorList>
            <person name="Goeker M."/>
        </authorList>
    </citation>
    <scope>NUCLEOTIDE SEQUENCE [LARGE SCALE GENOMIC DNA]</scope>
    <source>
        <strain evidence="3 4">DSM 45184</strain>
    </source>
</reference>
<gene>
    <name evidence="3" type="ORF">BC793_110116</name>
</gene>
<dbReference type="InterPro" id="IPR005025">
    <property type="entry name" value="FMN_Rdtase-like_dom"/>
</dbReference>
<dbReference type="GO" id="GO:0005829">
    <property type="term" value="C:cytosol"/>
    <property type="evidence" value="ECO:0007669"/>
    <property type="project" value="TreeGrafter"/>
</dbReference>
<name>A0A316FCJ1_9ACTN</name>
<dbReference type="GO" id="GO:0016491">
    <property type="term" value="F:oxidoreductase activity"/>
    <property type="evidence" value="ECO:0007669"/>
    <property type="project" value="InterPro"/>
</dbReference>
<sequence>MTRVLLISGSTLSGSLHTAALRTAARFAPQEITATLYEDLRELPAFVPGETPRGVVAELRAMVDAADAVLFSTPEYTGSLPGSLKNLLDWLVDGGDLGGKPAAWLSVVRPGVDEGARAGLESVLEHGGARLLRAACIRLPLEMASIDATGLIADDRLHVALQDMLETLVRALSEARPRPQPSWQAHSSVYPVVRRPDGSGGSPYGGGGSGHPSGQSAPSWLS</sequence>
<dbReference type="EMBL" id="QGGR01000010">
    <property type="protein sequence ID" value="PWK46123.1"/>
    <property type="molecule type" value="Genomic_DNA"/>
</dbReference>
<dbReference type="SUPFAM" id="SSF52218">
    <property type="entry name" value="Flavoproteins"/>
    <property type="match status" value="1"/>
</dbReference>
<evidence type="ECO:0000313" key="3">
    <source>
        <dbReference type="EMBL" id="PWK46123.1"/>
    </source>
</evidence>
<keyword evidence="4" id="KW-1185">Reference proteome</keyword>
<comment type="caution">
    <text evidence="3">The sequence shown here is derived from an EMBL/GenBank/DDBJ whole genome shotgun (WGS) entry which is preliminary data.</text>
</comment>
<feature type="region of interest" description="Disordered" evidence="1">
    <location>
        <begin position="175"/>
        <end position="222"/>
    </location>
</feature>
<dbReference type="GO" id="GO:0010181">
    <property type="term" value="F:FMN binding"/>
    <property type="evidence" value="ECO:0007669"/>
    <property type="project" value="TreeGrafter"/>
</dbReference>
<feature type="compositionally biased region" description="Low complexity" evidence="1">
    <location>
        <begin position="212"/>
        <end position="222"/>
    </location>
</feature>
<dbReference type="InterPro" id="IPR050712">
    <property type="entry name" value="NAD(P)H-dep_reductase"/>
</dbReference>
<dbReference type="PANTHER" id="PTHR30543:SF21">
    <property type="entry name" value="NAD(P)H-DEPENDENT FMN REDUCTASE LOT6"/>
    <property type="match status" value="1"/>
</dbReference>
<protein>
    <submittedName>
        <fullName evidence="3">NAD(P)H-dependent FMN reductase</fullName>
    </submittedName>
</protein>
<dbReference type="Pfam" id="PF03358">
    <property type="entry name" value="FMN_red"/>
    <property type="match status" value="1"/>
</dbReference>
<dbReference type="OrthoDB" id="9812295at2"/>
<dbReference type="Proteomes" id="UP000245697">
    <property type="component" value="Unassembled WGS sequence"/>
</dbReference>
<dbReference type="InterPro" id="IPR029039">
    <property type="entry name" value="Flavoprotein-like_sf"/>
</dbReference>
<proteinExistence type="predicted"/>
<dbReference type="RefSeq" id="WP_109595496.1">
    <property type="nucleotide sequence ID" value="NZ_BONA01000054.1"/>
</dbReference>